<dbReference type="PANTHER" id="PTHR42852:SF18">
    <property type="entry name" value="CHROMOSOME UNDETERMINED SCAFFOLD_47, WHOLE GENOME SHOTGUN SEQUENCE"/>
    <property type="match status" value="1"/>
</dbReference>
<sequence>MNQIKSSKICSYIVKKLSKNLSIEEITVYLAQNNQKELEEMKFYKSKNRLQASETQLYDQSLEELNSQKHRIKSKNYEMMLNFLEGLQPIYKIGDSMQKIVHLEKIILGEDNQTEIQENATLEIEGGIVYIISLWDNIIKENEGPLDEVQQLYQIKTEWKNKVKLISISLKSQSKKMIEIINQKKWKCFEHYRIQKYGKVPNKFLSMLNYEDLPYVVIIGKNGKIVHIGFHFEVVLEDIITQELQKEEEITPQQQEINNNNLEKSQLYQQIINEIQQDKQDQNIQIIQQSISNENQDVQVSQLQDQQSEVDQDNKDKQLSAEKQIPDQQKISKQENNKKDVQQENAQKMIKEQLKVQKQQLKDIQEILKSFNFEGNLSISLIRTRKLEKANKFKIEQISEFELSYSVSNNDLDQLESFIDQVWNQIPEPLRRIKQSDVYNQSVNLVDIQKKIRIIFKNSGKIRYPETINIVIIWDRDLEKMVISEKKGFTVSISELSLAQFYEGIQESNLHFSQLNENENYSYIINKLINQIRLSVTLGPGKKFVPILNYKKYGADEKSQINHEQGQVLVIFYWTCNNDCINLLKNLEQILLKNNESWGKNVNFVALNTGEEKEYQQFMEQNEQFKNVMNIYHKKEIVLGDTYLYGATHVPYFVIVDKLGVIRQINIPLNIENSINKVVKEGNVQYPQIFKIQRQSVNLIKKKIGNQDIKKQLSSFDKDRIIDLRLEFEAQQIGKDLEFQKAYLNYFIRDKQEEEFNKLLIQLFQVIPEHCWNINKQISKTISIKYPGNICAVCQQDISSEPKQYYCYFKNEYVCVQCAEFTDLSKKGMDIYKYQDTLIFINGPLQDESVLQDIDSHKIGKNRKLKEGEDDSLKFNFICNGCNNSQHEGPRYIAVNARPGKYRGTGYLDYCQQCFQVLKNKDSIEAKKIIEKDVAEGMNSDNLFTRVLFWYGKYSEF</sequence>
<dbReference type="AlphaFoldDB" id="A0A8S1QKN1"/>
<organism evidence="2 3">
    <name type="scientific">Paramecium sonneborni</name>
    <dbReference type="NCBI Taxonomy" id="65129"/>
    <lineage>
        <taxon>Eukaryota</taxon>
        <taxon>Sar</taxon>
        <taxon>Alveolata</taxon>
        <taxon>Ciliophora</taxon>
        <taxon>Intramacronucleata</taxon>
        <taxon>Oligohymenophorea</taxon>
        <taxon>Peniculida</taxon>
        <taxon>Parameciidae</taxon>
        <taxon>Paramecium</taxon>
    </lineage>
</organism>
<evidence type="ECO:0000313" key="2">
    <source>
        <dbReference type="EMBL" id="CAD8115996.1"/>
    </source>
</evidence>
<comment type="caution">
    <text evidence="2">The sequence shown here is derived from an EMBL/GenBank/DDBJ whole genome shotgun (WGS) entry which is preliminary data.</text>
</comment>
<dbReference type="EMBL" id="CAJJDN010000109">
    <property type="protein sequence ID" value="CAD8115996.1"/>
    <property type="molecule type" value="Genomic_DNA"/>
</dbReference>
<evidence type="ECO:0000313" key="3">
    <source>
        <dbReference type="Proteomes" id="UP000692954"/>
    </source>
</evidence>
<accession>A0A8S1QKN1</accession>
<gene>
    <name evidence="2" type="ORF">PSON_ATCC_30995.1.T1090216</name>
</gene>
<keyword evidence="3" id="KW-1185">Reference proteome</keyword>
<dbReference type="Proteomes" id="UP000692954">
    <property type="component" value="Unassembled WGS sequence"/>
</dbReference>
<protein>
    <recommendedName>
        <fullName evidence="4">Thioredoxin-like fold</fullName>
    </recommendedName>
</protein>
<dbReference type="InterPro" id="IPR050553">
    <property type="entry name" value="Thioredoxin_ResA/DsbE_sf"/>
</dbReference>
<feature type="compositionally biased region" description="Basic and acidic residues" evidence="1">
    <location>
        <begin position="330"/>
        <end position="342"/>
    </location>
</feature>
<evidence type="ECO:0008006" key="4">
    <source>
        <dbReference type="Google" id="ProtNLM"/>
    </source>
</evidence>
<dbReference type="OrthoDB" id="10263751at2759"/>
<evidence type="ECO:0000256" key="1">
    <source>
        <dbReference type="SAM" id="MobiDB-lite"/>
    </source>
</evidence>
<feature type="region of interest" description="Disordered" evidence="1">
    <location>
        <begin position="303"/>
        <end position="342"/>
    </location>
</feature>
<dbReference type="PANTHER" id="PTHR42852">
    <property type="entry name" value="THIOL:DISULFIDE INTERCHANGE PROTEIN DSBE"/>
    <property type="match status" value="1"/>
</dbReference>
<name>A0A8S1QKN1_9CILI</name>
<proteinExistence type="predicted"/>
<reference evidence="2" key="1">
    <citation type="submission" date="2021-01" db="EMBL/GenBank/DDBJ databases">
        <authorList>
            <consortium name="Genoscope - CEA"/>
            <person name="William W."/>
        </authorList>
    </citation>
    <scope>NUCLEOTIDE SEQUENCE</scope>
</reference>